<dbReference type="InterPro" id="IPR043129">
    <property type="entry name" value="ATPase_NBD"/>
</dbReference>
<name>A0ABW4FZ46_9ACTN</name>
<proteinExistence type="predicted"/>
<dbReference type="RefSeq" id="WP_308127185.1">
    <property type="nucleotide sequence ID" value="NZ_JAHKRM010000015.1"/>
</dbReference>
<dbReference type="Gene3D" id="3.30.420.40">
    <property type="match status" value="2"/>
</dbReference>
<evidence type="ECO:0000313" key="2">
    <source>
        <dbReference type="EMBL" id="MFD1535818.1"/>
    </source>
</evidence>
<keyword evidence="2" id="KW-0808">Transferase</keyword>
<dbReference type="InterPro" id="IPR052519">
    <property type="entry name" value="Euk-type_GlcNAc_Kinase"/>
</dbReference>
<keyword evidence="2" id="KW-0418">Kinase</keyword>
<reference evidence="3" key="1">
    <citation type="journal article" date="2019" name="Int. J. Syst. Evol. Microbiol.">
        <title>The Global Catalogue of Microorganisms (GCM) 10K type strain sequencing project: providing services to taxonomists for standard genome sequencing and annotation.</title>
        <authorList>
            <consortium name="The Broad Institute Genomics Platform"/>
            <consortium name="The Broad Institute Genome Sequencing Center for Infectious Disease"/>
            <person name="Wu L."/>
            <person name="Ma J."/>
        </authorList>
    </citation>
    <scope>NUCLEOTIDE SEQUENCE [LARGE SCALE GENOMIC DNA]</scope>
    <source>
        <strain evidence="3">CGMCC 1.15399</strain>
    </source>
</reference>
<evidence type="ECO:0000313" key="3">
    <source>
        <dbReference type="Proteomes" id="UP001597097"/>
    </source>
</evidence>
<dbReference type="Proteomes" id="UP001597097">
    <property type="component" value="Unassembled WGS sequence"/>
</dbReference>
<dbReference type="GO" id="GO:0016301">
    <property type="term" value="F:kinase activity"/>
    <property type="evidence" value="ECO:0007669"/>
    <property type="project" value="UniProtKB-KW"/>
</dbReference>
<protein>
    <submittedName>
        <fullName evidence="2">N-acetylglucosamine kinase</fullName>
    </submittedName>
</protein>
<dbReference type="PANTHER" id="PTHR43190">
    <property type="entry name" value="N-ACETYL-D-GLUCOSAMINE KINASE"/>
    <property type="match status" value="1"/>
</dbReference>
<organism evidence="2 3">
    <name type="scientific">Nonomuraea guangzhouensis</name>
    <dbReference type="NCBI Taxonomy" id="1291555"/>
    <lineage>
        <taxon>Bacteria</taxon>
        <taxon>Bacillati</taxon>
        <taxon>Actinomycetota</taxon>
        <taxon>Actinomycetes</taxon>
        <taxon>Streptosporangiales</taxon>
        <taxon>Streptosporangiaceae</taxon>
        <taxon>Nonomuraea</taxon>
    </lineage>
</organism>
<dbReference type="InterPro" id="IPR002731">
    <property type="entry name" value="ATPase_BadF"/>
</dbReference>
<sequence>MIDGVLAIDGGNSKTDVLLVAADGTVLSRVRGPGASAQTVGVAASAATLDALVRQAARRFDPAARAPYARHTAAYLAGVDFRREQEALTRELAELGWSTEITVENDIFALLRAGTSGHGVAVVCGAGINCVGVAPDGRTLRFPAIGRLSGDWGGGSFLGDETLWRAVRAEDGRGPDTALRPAVIDHFAVSSVADLVERLHFGEVGRSRLQELNPLLLAAASAGDAVAREVVDRLAKEVVLLASATLRRLDLLHVPVDIVLGGGVLTGGDQYLLDRVHAGCDRAAPKATVRVVDVPPAVGAALLGLDKLGVGADAEHRLRGSYR</sequence>
<feature type="domain" description="ATPase BadF/BadG/BcrA/BcrD type" evidence="1">
    <location>
        <begin position="8"/>
        <end position="304"/>
    </location>
</feature>
<accession>A0ABW4FZ46</accession>
<dbReference type="SUPFAM" id="SSF53067">
    <property type="entry name" value="Actin-like ATPase domain"/>
    <property type="match status" value="2"/>
</dbReference>
<gene>
    <name evidence="2" type="ORF">ACFSJ0_02165</name>
</gene>
<keyword evidence="3" id="KW-1185">Reference proteome</keyword>
<dbReference type="PANTHER" id="PTHR43190:SF3">
    <property type="entry name" value="N-ACETYL-D-GLUCOSAMINE KINASE"/>
    <property type="match status" value="1"/>
</dbReference>
<comment type="caution">
    <text evidence="2">The sequence shown here is derived from an EMBL/GenBank/DDBJ whole genome shotgun (WGS) entry which is preliminary data.</text>
</comment>
<dbReference type="EMBL" id="JBHUCM010000004">
    <property type="protein sequence ID" value="MFD1535818.1"/>
    <property type="molecule type" value="Genomic_DNA"/>
</dbReference>
<evidence type="ECO:0000259" key="1">
    <source>
        <dbReference type="Pfam" id="PF01869"/>
    </source>
</evidence>
<dbReference type="Pfam" id="PF01869">
    <property type="entry name" value="BcrAD_BadFG"/>
    <property type="match status" value="1"/>
</dbReference>